<evidence type="ECO:0000313" key="1">
    <source>
        <dbReference type="EMBL" id="KAK3171444.1"/>
    </source>
</evidence>
<keyword evidence="2" id="KW-1185">Reference proteome</keyword>
<protein>
    <submittedName>
        <fullName evidence="1">Uncharacterized protein</fullName>
    </submittedName>
</protein>
<dbReference type="EMBL" id="JASNWA010000008">
    <property type="protein sequence ID" value="KAK3171444.1"/>
    <property type="molecule type" value="Genomic_DNA"/>
</dbReference>
<dbReference type="AlphaFoldDB" id="A0AAE0DIZ7"/>
<proteinExistence type="predicted"/>
<comment type="caution">
    <text evidence="1">The sequence shown here is derived from an EMBL/GenBank/DDBJ whole genome shotgun (WGS) entry which is preliminary data.</text>
</comment>
<organism evidence="1 2">
    <name type="scientific">Lepraria neglecta</name>
    <dbReference type="NCBI Taxonomy" id="209136"/>
    <lineage>
        <taxon>Eukaryota</taxon>
        <taxon>Fungi</taxon>
        <taxon>Dikarya</taxon>
        <taxon>Ascomycota</taxon>
        <taxon>Pezizomycotina</taxon>
        <taxon>Lecanoromycetes</taxon>
        <taxon>OSLEUM clade</taxon>
        <taxon>Lecanoromycetidae</taxon>
        <taxon>Lecanorales</taxon>
        <taxon>Lecanorineae</taxon>
        <taxon>Stereocaulaceae</taxon>
        <taxon>Lepraria</taxon>
    </lineage>
</organism>
<gene>
    <name evidence="1" type="ORF">OEA41_003528</name>
</gene>
<evidence type="ECO:0000313" key="2">
    <source>
        <dbReference type="Proteomes" id="UP001276659"/>
    </source>
</evidence>
<sequence>MSPPPCFFLTQLPDEEVKVLKAELARGWKSVKRDLKYAKQFDFFFPWNGDSASSQALPVGDDSGPQATLTDIYQLSKHVSGIKSTFVMIDQLSGRTKTVILAHFVGQEGGQSYLHLGRISAQWAAGAFHALHNESFETVVDNFPGSIVVCDYALPPGDLDRETGGAERTAVTVKKLPAKKDLDPSVPILVPLFSVFHKDQDAFKKKILESNANAKDCILLPWENGHEGTRADMYSVARQGLTGHGYVEKKQPRFRHVFFLDAKSQRENTMILSRFDNTRGRRQEVRKYNDRSLRLDFVRIPLEEVRDAWQDSLKDEMQQENILERYQIDSADVETILDPNESLHRRAPLSLPEDGNSMAPPVFFVTKLSKAKERLVKAELGTIIYVTTQLDSSIHNKLDADIPKEFYYVP</sequence>
<name>A0AAE0DIZ7_9LECA</name>
<dbReference type="Proteomes" id="UP001276659">
    <property type="component" value="Unassembled WGS sequence"/>
</dbReference>
<accession>A0AAE0DIZ7</accession>
<reference evidence="1" key="1">
    <citation type="submission" date="2022-11" db="EMBL/GenBank/DDBJ databases">
        <title>Chromosomal genome sequence assembly and mating type (MAT) locus characterization of the leprose asexual lichenized fungus Lepraria neglecta (Nyl.) Erichsen.</title>
        <authorList>
            <person name="Allen J.L."/>
            <person name="Pfeffer B."/>
        </authorList>
    </citation>
    <scope>NUCLEOTIDE SEQUENCE</scope>
    <source>
        <strain evidence="1">Allen 5258</strain>
    </source>
</reference>